<reference evidence="3" key="1">
    <citation type="journal article" date="2019" name="Int. J. Syst. Evol. Microbiol.">
        <title>The Global Catalogue of Microorganisms (GCM) 10K type strain sequencing project: providing services to taxonomists for standard genome sequencing and annotation.</title>
        <authorList>
            <consortium name="The Broad Institute Genomics Platform"/>
            <consortium name="The Broad Institute Genome Sequencing Center for Infectious Disease"/>
            <person name="Wu L."/>
            <person name="Ma J."/>
        </authorList>
    </citation>
    <scope>NUCLEOTIDE SEQUENCE [LARGE SCALE GENOMIC DNA]</scope>
    <source>
        <strain evidence="3">JCM 17805</strain>
    </source>
</reference>
<keyword evidence="3" id="KW-1185">Reference proteome</keyword>
<name>A0ABP8V3G6_9GAMM</name>
<dbReference type="Proteomes" id="UP001500604">
    <property type="component" value="Unassembled WGS sequence"/>
</dbReference>
<evidence type="ECO:0000256" key="1">
    <source>
        <dbReference type="SAM" id="SignalP"/>
    </source>
</evidence>
<feature type="signal peptide" evidence="1">
    <location>
        <begin position="1"/>
        <end position="23"/>
    </location>
</feature>
<evidence type="ECO:0000313" key="2">
    <source>
        <dbReference type="EMBL" id="GAA4650773.1"/>
    </source>
</evidence>
<gene>
    <name evidence="2" type="ORF">GCM10023116_30560</name>
</gene>
<protein>
    <submittedName>
        <fullName evidence="2">Uncharacterized protein</fullName>
    </submittedName>
</protein>
<proteinExistence type="predicted"/>
<comment type="caution">
    <text evidence="2">The sequence shown here is derived from an EMBL/GenBank/DDBJ whole genome shotgun (WGS) entry which is preliminary data.</text>
</comment>
<dbReference type="EMBL" id="BAABFL010000419">
    <property type="protein sequence ID" value="GAA4650773.1"/>
    <property type="molecule type" value="Genomic_DNA"/>
</dbReference>
<organism evidence="2 3">
    <name type="scientific">Kistimonas scapharcae</name>
    <dbReference type="NCBI Taxonomy" id="1036133"/>
    <lineage>
        <taxon>Bacteria</taxon>
        <taxon>Pseudomonadati</taxon>
        <taxon>Pseudomonadota</taxon>
        <taxon>Gammaproteobacteria</taxon>
        <taxon>Oceanospirillales</taxon>
        <taxon>Endozoicomonadaceae</taxon>
        <taxon>Kistimonas</taxon>
    </lineage>
</organism>
<feature type="chain" id="PRO_5046142101" evidence="1">
    <location>
        <begin position="24"/>
        <end position="93"/>
    </location>
</feature>
<accession>A0ABP8V3G6</accession>
<keyword evidence="1" id="KW-0732">Signal</keyword>
<sequence length="93" mass="10776">MKWYSSVIPFLVLLVLCPTDLPAVQPSAPPYYDLPPSYEEATTYTLYIKAGEEKHFDISELLRLAHQGYTTIMIWQEFSGHFFTLPWQVPVHT</sequence>
<evidence type="ECO:0000313" key="3">
    <source>
        <dbReference type="Proteomes" id="UP001500604"/>
    </source>
</evidence>
<dbReference type="RefSeq" id="WP_345197014.1">
    <property type="nucleotide sequence ID" value="NZ_BAABFL010000419.1"/>
</dbReference>